<evidence type="ECO:0000256" key="3">
    <source>
        <dbReference type="ARBA" id="ARBA00022741"/>
    </source>
</evidence>
<dbReference type="EMBL" id="FOVE01000001">
    <property type="protein sequence ID" value="SFM97562.1"/>
    <property type="molecule type" value="Genomic_DNA"/>
</dbReference>
<feature type="binding site" evidence="7">
    <location>
        <position position="210"/>
    </location>
    <ligand>
        <name>L-glutamate</name>
        <dbReference type="ChEBI" id="CHEBI:29985"/>
    </ligand>
</feature>
<evidence type="ECO:0000313" key="11">
    <source>
        <dbReference type="EMBL" id="SFM97562.1"/>
    </source>
</evidence>
<organism evidence="11 12">
    <name type="scientific">Formivibrio citricus</name>
    <dbReference type="NCBI Taxonomy" id="83765"/>
    <lineage>
        <taxon>Bacteria</taxon>
        <taxon>Pseudomonadati</taxon>
        <taxon>Pseudomonadota</taxon>
        <taxon>Betaproteobacteria</taxon>
        <taxon>Neisseriales</taxon>
        <taxon>Chitinibacteraceae</taxon>
        <taxon>Formivibrio</taxon>
    </lineage>
</organism>
<evidence type="ECO:0000256" key="8">
    <source>
        <dbReference type="RuleBase" id="RU363037"/>
    </source>
</evidence>
<dbReference type="GO" id="GO:0004818">
    <property type="term" value="F:glutamate-tRNA ligase activity"/>
    <property type="evidence" value="ECO:0007669"/>
    <property type="project" value="TreeGrafter"/>
</dbReference>
<dbReference type="GO" id="GO:0008270">
    <property type="term" value="F:zinc ion binding"/>
    <property type="evidence" value="ECO:0007669"/>
    <property type="project" value="UniProtKB-UniRule"/>
</dbReference>
<feature type="binding site" evidence="7">
    <location>
        <position position="251"/>
    </location>
    <ligand>
        <name>ATP</name>
        <dbReference type="ChEBI" id="CHEBI:30616"/>
    </ligand>
</feature>
<dbReference type="RefSeq" id="WP_091189781.1">
    <property type="nucleotide sequence ID" value="NZ_FOVE01000001.1"/>
</dbReference>
<feature type="binding site" evidence="7">
    <location>
        <begin position="22"/>
        <end position="26"/>
    </location>
    <ligand>
        <name>L-glutamate</name>
        <dbReference type="ChEBI" id="CHEBI:29985"/>
    </ligand>
</feature>
<feature type="binding site" evidence="7">
    <location>
        <position position="58"/>
    </location>
    <ligand>
        <name>L-glutamate</name>
        <dbReference type="ChEBI" id="CHEBI:29985"/>
    </ligand>
</feature>
<evidence type="ECO:0000256" key="5">
    <source>
        <dbReference type="ARBA" id="ARBA00022840"/>
    </source>
</evidence>
<keyword evidence="8" id="KW-0648">Protein biosynthesis</keyword>
<feature type="short sequence motif" description="'HIGH' region" evidence="7">
    <location>
        <begin position="25"/>
        <end position="35"/>
    </location>
</feature>
<dbReference type="GO" id="GO:0006400">
    <property type="term" value="P:tRNA modification"/>
    <property type="evidence" value="ECO:0007669"/>
    <property type="project" value="InterPro"/>
</dbReference>
<feature type="short sequence motif" description="'KMSKS' region" evidence="7">
    <location>
        <begin position="248"/>
        <end position="252"/>
    </location>
</feature>
<keyword evidence="3 7" id="KW-0547">Nucleotide-binding</keyword>
<name>A0A1I4V8L7_9NEIS</name>
<keyword evidence="12" id="KW-1185">Reference proteome</keyword>
<feature type="binding site" evidence="7">
    <location>
        <position position="138"/>
    </location>
    <ligand>
        <name>Zn(2+)</name>
        <dbReference type="ChEBI" id="CHEBI:29105"/>
    </ligand>
</feature>
<feature type="binding site" evidence="7">
    <location>
        <position position="116"/>
    </location>
    <ligand>
        <name>Zn(2+)</name>
        <dbReference type="ChEBI" id="CHEBI:29105"/>
    </ligand>
</feature>
<keyword evidence="5 7" id="KW-0067">ATP-binding</keyword>
<dbReference type="PANTHER" id="PTHR43311">
    <property type="entry name" value="GLUTAMATE--TRNA LIGASE"/>
    <property type="match status" value="1"/>
</dbReference>
<evidence type="ECO:0000256" key="2">
    <source>
        <dbReference type="ARBA" id="ARBA00022723"/>
    </source>
</evidence>
<evidence type="ECO:0000256" key="9">
    <source>
        <dbReference type="SAM" id="MobiDB-lite"/>
    </source>
</evidence>
<dbReference type="InterPro" id="IPR022380">
    <property type="entry name" value="Glu-Q_tRNA(Asp)_Synthase"/>
</dbReference>
<proteinExistence type="inferred from homology"/>
<dbReference type="InterPro" id="IPR049940">
    <property type="entry name" value="GluQ/Sye"/>
</dbReference>
<dbReference type="STRING" id="83765.SAMN05660284_00173"/>
<keyword evidence="6 7" id="KW-0030">Aminoacyl-tRNA synthetase</keyword>
<dbReference type="PRINTS" id="PR00987">
    <property type="entry name" value="TRNASYNTHGLU"/>
</dbReference>
<keyword evidence="2 7" id="KW-0479">Metal-binding</keyword>
<comment type="function">
    <text evidence="7">Catalyzes the tRNA-independent activation of glutamate in presence of ATP and the subsequent transfer of glutamate onto a tRNA(Asp). Glutamate is transferred on the 2-amino-5-(4,5-dihydroxy-2-cyclopenten-1-yl) moiety of the queuosine in the wobble position of the QUC anticodon.</text>
</comment>
<dbReference type="HAMAP" id="MF_01428">
    <property type="entry name" value="Glu_Q_tRNA_synth"/>
    <property type="match status" value="1"/>
</dbReference>
<dbReference type="NCBIfam" id="NF004315">
    <property type="entry name" value="PRK05710.1-4"/>
    <property type="match status" value="1"/>
</dbReference>
<dbReference type="EC" id="6.1.1.-" evidence="7"/>
<dbReference type="SUPFAM" id="SSF52374">
    <property type="entry name" value="Nucleotidylyl transferase"/>
    <property type="match status" value="1"/>
</dbReference>
<dbReference type="InterPro" id="IPR014729">
    <property type="entry name" value="Rossmann-like_a/b/a_fold"/>
</dbReference>
<feature type="binding site" evidence="7">
    <location>
        <position position="192"/>
    </location>
    <ligand>
        <name>L-glutamate</name>
        <dbReference type="ChEBI" id="CHEBI:29985"/>
    </ligand>
</feature>
<evidence type="ECO:0000256" key="1">
    <source>
        <dbReference type="ARBA" id="ARBA00022598"/>
    </source>
</evidence>
<evidence type="ECO:0000256" key="7">
    <source>
        <dbReference type="HAMAP-Rule" id="MF_01428"/>
    </source>
</evidence>
<dbReference type="GO" id="GO:0005524">
    <property type="term" value="F:ATP binding"/>
    <property type="evidence" value="ECO:0007669"/>
    <property type="project" value="UniProtKB-KW"/>
</dbReference>
<dbReference type="Gene3D" id="3.40.50.620">
    <property type="entry name" value="HUPs"/>
    <property type="match status" value="1"/>
</dbReference>
<comment type="cofactor">
    <cofactor evidence="7">
        <name>Zn(2+)</name>
        <dbReference type="ChEBI" id="CHEBI:29105"/>
    </cofactor>
    <text evidence="7">Binds 1 zinc ion per subunit.</text>
</comment>
<evidence type="ECO:0000256" key="6">
    <source>
        <dbReference type="ARBA" id="ARBA00023146"/>
    </source>
</evidence>
<feature type="region of interest" description="Disordered" evidence="9">
    <location>
        <begin position="1"/>
        <end position="23"/>
    </location>
</feature>
<dbReference type="GO" id="GO:0006424">
    <property type="term" value="P:glutamyl-tRNA aminoacylation"/>
    <property type="evidence" value="ECO:0007669"/>
    <property type="project" value="InterPro"/>
</dbReference>
<evidence type="ECO:0000259" key="10">
    <source>
        <dbReference type="Pfam" id="PF00749"/>
    </source>
</evidence>
<feature type="binding site" evidence="7">
    <location>
        <position position="114"/>
    </location>
    <ligand>
        <name>Zn(2+)</name>
        <dbReference type="ChEBI" id="CHEBI:29105"/>
    </ligand>
</feature>
<sequence>MGSVVTGQKDGVEADDAGLTGRFAPSPTGDLHMGSLMAAAASYLMARTQGGKWLVRIEDLDPPREMPGAADRILFDLDRFGFEWDGPVEYQSRRHDRYRAALDRLVAMGEAYPCTCTRKEIQSAGLHGVDGFRYSGLCRDGVHPDRLAHAWRLKVHDQVVAYRDGIQGESRQNLSKEVGDFVLRRADGLWAYQLAVVVDDVEQGVTQVVRGADLLDSTPRQMWLQHLLRYPQPDYFHIPVIVNPAGEKLSKQTLAPALLPGREGWQLWQALHLLWQQPPEALRYADADTLWTWALQHWSVKKMPQKRAVSVSIDKNGDFEFSACKK</sequence>
<dbReference type="AlphaFoldDB" id="A0A1I4V8L7"/>
<dbReference type="FunFam" id="3.40.50.620:FF:000093">
    <property type="entry name" value="Glutamyl-Q tRNA(Asp) synthetase"/>
    <property type="match status" value="1"/>
</dbReference>
<evidence type="ECO:0000313" key="12">
    <source>
        <dbReference type="Proteomes" id="UP000242869"/>
    </source>
</evidence>
<keyword evidence="1 7" id="KW-0436">Ligase</keyword>
<dbReference type="Proteomes" id="UP000242869">
    <property type="component" value="Unassembled WGS sequence"/>
</dbReference>
<dbReference type="InterPro" id="IPR000924">
    <property type="entry name" value="Glu/Gln-tRNA-synth"/>
</dbReference>
<protein>
    <recommendedName>
        <fullName evidence="7">Glutamyl-Q tRNA(Asp) synthetase</fullName>
        <shortName evidence="7">Glu-Q-RSs</shortName>
        <ecNumber evidence="7">6.1.1.-</ecNumber>
    </recommendedName>
</protein>
<accession>A0A1I4V8L7</accession>
<dbReference type="PANTHER" id="PTHR43311:SF1">
    <property type="entry name" value="GLUTAMYL-Q TRNA(ASP) SYNTHETASE"/>
    <property type="match status" value="1"/>
</dbReference>
<dbReference type="GO" id="GO:0005829">
    <property type="term" value="C:cytosol"/>
    <property type="evidence" value="ECO:0007669"/>
    <property type="project" value="TreeGrafter"/>
</dbReference>
<evidence type="ECO:0000256" key="4">
    <source>
        <dbReference type="ARBA" id="ARBA00022833"/>
    </source>
</evidence>
<gene>
    <name evidence="7" type="primary">gluQ</name>
    <name evidence="11" type="ORF">SAMN05660284_00173</name>
</gene>
<dbReference type="OrthoDB" id="9807503at2"/>
<reference evidence="12" key="1">
    <citation type="submission" date="2016-10" db="EMBL/GenBank/DDBJ databases">
        <authorList>
            <person name="Varghese N."/>
            <person name="Submissions S."/>
        </authorList>
    </citation>
    <scope>NUCLEOTIDE SEQUENCE [LARGE SCALE GENOMIC DNA]</scope>
    <source>
        <strain evidence="12">DSM 6150</strain>
    </source>
</reference>
<dbReference type="NCBIfam" id="NF004314">
    <property type="entry name" value="PRK05710.1-3"/>
    <property type="match status" value="1"/>
</dbReference>
<dbReference type="Pfam" id="PF00749">
    <property type="entry name" value="tRNA-synt_1c"/>
    <property type="match status" value="1"/>
</dbReference>
<feature type="binding site" evidence="7">
    <location>
        <position position="134"/>
    </location>
    <ligand>
        <name>Zn(2+)</name>
        <dbReference type="ChEBI" id="CHEBI:29105"/>
    </ligand>
</feature>
<keyword evidence="4 7" id="KW-0862">Zinc</keyword>
<comment type="similarity">
    <text evidence="7">Belongs to the class-I aminoacyl-tRNA synthetase family. GluQ subfamily.</text>
</comment>
<dbReference type="InterPro" id="IPR020058">
    <property type="entry name" value="Glu/Gln-tRNA-synth_Ib_cat-dom"/>
</dbReference>
<feature type="domain" description="Glutamyl/glutaminyl-tRNA synthetase class Ib catalytic" evidence="10">
    <location>
        <begin position="21"/>
        <end position="254"/>
    </location>
</feature>
<dbReference type="NCBIfam" id="TIGR03838">
    <property type="entry name" value="queuosine_YadB"/>
    <property type="match status" value="1"/>
</dbReference>